<protein>
    <submittedName>
        <fullName evidence="1">Uncharacterized protein</fullName>
    </submittedName>
</protein>
<proteinExistence type="predicted"/>
<dbReference type="Proteomes" id="UP000499080">
    <property type="component" value="Unassembled WGS sequence"/>
</dbReference>
<evidence type="ECO:0000313" key="1">
    <source>
        <dbReference type="EMBL" id="GBM21096.1"/>
    </source>
</evidence>
<accession>A0A4Y2DYK3</accession>
<comment type="caution">
    <text evidence="1">The sequence shown here is derived from an EMBL/GenBank/DDBJ whole genome shotgun (WGS) entry which is preliminary data.</text>
</comment>
<name>A0A4Y2DYK3_ARAVE</name>
<sequence>MRRLGATGRSVACEGHRMSLGRGTAAVSQSMALLLDPLAIDFNRFGMLSLFPSRPSPSYRRLVEAPGPSFFLIDNAEIQGR</sequence>
<dbReference type="EMBL" id="BGPR01000453">
    <property type="protein sequence ID" value="GBM21096.1"/>
    <property type="molecule type" value="Genomic_DNA"/>
</dbReference>
<dbReference type="AlphaFoldDB" id="A0A4Y2DYK3"/>
<keyword evidence="2" id="KW-1185">Reference proteome</keyword>
<organism evidence="1 2">
    <name type="scientific">Araneus ventricosus</name>
    <name type="common">Orbweaver spider</name>
    <name type="synonym">Epeira ventricosa</name>
    <dbReference type="NCBI Taxonomy" id="182803"/>
    <lineage>
        <taxon>Eukaryota</taxon>
        <taxon>Metazoa</taxon>
        <taxon>Ecdysozoa</taxon>
        <taxon>Arthropoda</taxon>
        <taxon>Chelicerata</taxon>
        <taxon>Arachnida</taxon>
        <taxon>Araneae</taxon>
        <taxon>Araneomorphae</taxon>
        <taxon>Entelegynae</taxon>
        <taxon>Araneoidea</taxon>
        <taxon>Araneidae</taxon>
        <taxon>Araneus</taxon>
    </lineage>
</organism>
<evidence type="ECO:0000313" key="2">
    <source>
        <dbReference type="Proteomes" id="UP000499080"/>
    </source>
</evidence>
<reference evidence="1 2" key="1">
    <citation type="journal article" date="2019" name="Sci. Rep.">
        <title>Orb-weaving spider Araneus ventricosus genome elucidates the spidroin gene catalogue.</title>
        <authorList>
            <person name="Kono N."/>
            <person name="Nakamura H."/>
            <person name="Ohtoshi R."/>
            <person name="Moran D.A.P."/>
            <person name="Shinohara A."/>
            <person name="Yoshida Y."/>
            <person name="Fujiwara M."/>
            <person name="Mori M."/>
            <person name="Tomita M."/>
            <person name="Arakawa K."/>
        </authorList>
    </citation>
    <scope>NUCLEOTIDE SEQUENCE [LARGE SCALE GENOMIC DNA]</scope>
</reference>
<gene>
    <name evidence="1" type="ORF">AVEN_200781_1</name>
</gene>